<feature type="domain" description="Endonuclease/exonuclease/phosphatase" evidence="2">
    <location>
        <begin position="1"/>
        <end position="270"/>
    </location>
</feature>
<dbReference type="GO" id="GO:0003824">
    <property type="term" value="F:catalytic activity"/>
    <property type="evidence" value="ECO:0007669"/>
    <property type="project" value="InterPro"/>
</dbReference>
<dbReference type="EMBL" id="FMCU01000018">
    <property type="protein sequence ID" value="SCF45659.1"/>
    <property type="molecule type" value="Genomic_DNA"/>
</dbReference>
<reference evidence="4" key="1">
    <citation type="submission" date="2016-06" db="EMBL/GenBank/DDBJ databases">
        <authorList>
            <person name="Varghese N."/>
            <person name="Submissions Spin"/>
        </authorList>
    </citation>
    <scope>NUCLEOTIDE SEQUENCE [LARGE SCALE GENOMIC DNA]</scope>
    <source>
        <strain evidence="4">DSM 44100</strain>
    </source>
</reference>
<dbReference type="RefSeq" id="WP_425413198.1">
    <property type="nucleotide sequence ID" value="NZ_FMCU01000018.1"/>
</dbReference>
<evidence type="ECO:0000259" key="2">
    <source>
        <dbReference type="Pfam" id="PF03372"/>
    </source>
</evidence>
<name>A0A1C5AKD8_9ACTN</name>
<dbReference type="AlphaFoldDB" id="A0A1C5AKD8"/>
<feature type="region of interest" description="Disordered" evidence="1">
    <location>
        <begin position="204"/>
        <end position="230"/>
    </location>
</feature>
<sequence>MSWNIRTGGRDRTGPDRRDLVCRVVAAQAPDVLAVQELRGFDRPGVLAGFADRVGMRPYLARTCFGQPVAVLVRPPWRTRSAGPVRRPFHHAAQRVELATAAGPLIVLSTHLDPYTGLRRRVEAGWLAGAVRRAPGGLALVAGDLNTLDPGTEHADRVARLPAAYRRRHLRRDGRTVETRAVARLLAAGLVDLWTRAAGLADPTRAGGAVDPTHAGEPVEAGLTAPTRHGGGVEFSGMRLDYLLGTPALAARLRDFHVVRGGDTEYASDHYPVVAELDLDPA</sequence>
<dbReference type="Gene3D" id="3.60.10.10">
    <property type="entry name" value="Endonuclease/exonuclease/phosphatase"/>
    <property type="match status" value="1"/>
</dbReference>
<gene>
    <name evidence="3" type="ORF">GA0070216_118114</name>
</gene>
<dbReference type="Pfam" id="PF03372">
    <property type="entry name" value="Exo_endo_phos"/>
    <property type="match status" value="1"/>
</dbReference>
<accession>A0A1C5AKD8</accession>
<dbReference type="Proteomes" id="UP000198797">
    <property type="component" value="Unassembled WGS sequence"/>
</dbReference>
<evidence type="ECO:0000313" key="3">
    <source>
        <dbReference type="EMBL" id="SCF45659.1"/>
    </source>
</evidence>
<dbReference type="SUPFAM" id="SSF56219">
    <property type="entry name" value="DNase I-like"/>
    <property type="match status" value="1"/>
</dbReference>
<organism evidence="3 4">
    <name type="scientific">Micromonospora matsumotoense</name>
    <dbReference type="NCBI Taxonomy" id="121616"/>
    <lineage>
        <taxon>Bacteria</taxon>
        <taxon>Bacillati</taxon>
        <taxon>Actinomycetota</taxon>
        <taxon>Actinomycetes</taxon>
        <taxon>Micromonosporales</taxon>
        <taxon>Micromonosporaceae</taxon>
        <taxon>Micromonospora</taxon>
    </lineage>
</organism>
<evidence type="ECO:0000313" key="4">
    <source>
        <dbReference type="Proteomes" id="UP000198797"/>
    </source>
</evidence>
<dbReference type="InterPro" id="IPR036691">
    <property type="entry name" value="Endo/exonu/phosph_ase_sf"/>
</dbReference>
<dbReference type="STRING" id="121616.GA0070216_118114"/>
<protein>
    <submittedName>
        <fullName evidence="3">Exodeoxyribonuclease-3</fullName>
    </submittedName>
</protein>
<proteinExistence type="predicted"/>
<keyword evidence="4" id="KW-1185">Reference proteome</keyword>
<dbReference type="InterPro" id="IPR005135">
    <property type="entry name" value="Endo/exonuclease/phosphatase"/>
</dbReference>
<evidence type="ECO:0000256" key="1">
    <source>
        <dbReference type="SAM" id="MobiDB-lite"/>
    </source>
</evidence>